<dbReference type="GO" id="GO:0008234">
    <property type="term" value="F:cysteine-type peptidase activity"/>
    <property type="evidence" value="ECO:0007669"/>
    <property type="project" value="UniProtKB-KW"/>
</dbReference>
<evidence type="ECO:0000256" key="1">
    <source>
        <dbReference type="ARBA" id="ARBA00009693"/>
    </source>
</evidence>
<evidence type="ECO:0000313" key="10">
    <source>
        <dbReference type="EMBL" id="TGD57057.1"/>
    </source>
</evidence>
<dbReference type="GO" id="GO:0006508">
    <property type="term" value="P:proteolysis"/>
    <property type="evidence" value="ECO:0007669"/>
    <property type="project" value="UniProtKB-KW"/>
</dbReference>
<dbReference type="InterPro" id="IPR038765">
    <property type="entry name" value="Papain-like_cys_pep_sf"/>
</dbReference>
<name>A0A4Z0L480_9FLAO</name>
<feature type="signal peptide" evidence="7">
    <location>
        <begin position="1"/>
        <end position="20"/>
    </location>
</feature>
<dbReference type="InterPro" id="IPR000200">
    <property type="entry name" value="Peptidase_C10"/>
</dbReference>
<dbReference type="InterPro" id="IPR026444">
    <property type="entry name" value="Secre_tail"/>
</dbReference>
<feature type="domain" description="Spi protease inhibitor" evidence="8">
    <location>
        <begin position="21"/>
        <end position="114"/>
    </location>
</feature>
<dbReference type="InterPro" id="IPR025896">
    <property type="entry name" value="Spi_Prtas-inh"/>
</dbReference>
<sequence length="545" mass="59749">MKKYILYSIISLLYCYSLWSAPVSPESATLAAKNFDISMNGNTQRPNVELAYTGVTPRGTNAFYVFNINNLRFVIVAAEDRQEPILAYDFNAPFDVRNLSPEVLYFFENYGEEIQFIIDNNSEPEATTAEQWQILLSNSDVPPAITHRSTTVGPLLSTCWGQGWPDNSLCPVSGSCQAVSGCVATAMSQIMNYWQYPLSGNGSNSYSIAPYGTLTANFGATTYGWTGSAADRGRIMSDTGISVNMQYTCSSSGAWVLLNDQSGFHPRAAQNAYTSHFRYDTGIQGVRRTNYSYNNWKDLLRDELNNSRPVQYAGWGSSGGHTWVCDGYHQNFWGTKFHMNWGWNCSNNGMYRLGGIGGNQSDFPSNEQALINIKPAPCPSNVSISGTYSNTITQSGTWIVSNSTTIIPSGATVRLDADPSNGFVLLNDGFETQPNVLFIAQALDGCGAALPSRPVIEVYDTADEIASKDITASTIRVYPNPTNGMLNVEYPMSVKELKLYDIVGKLLLAKTVGKEGRASLDLTAIPPGIYFLSFDGQTTKKIVKE</sequence>
<evidence type="ECO:0000256" key="4">
    <source>
        <dbReference type="ARBA" id="ARBA00022801"/>
    </source>
</evidence>
<dbReference type="Gene3D" id="3.90.70.50">
    <property type="entry name" value="Peptidase C10, streptopain"/>
    <property type="match status" value="2"/>
</dbReference>
<comment type="caution">
    <text evidence="10">The sequence shown here is derived from an EMBL/GenBank/DDBJ whole genome shotgun (WGS) entry which is preliminary data.</text>
</comment>
<dbReference type="AlphaFoldDB" id="A0A4Z0L480"/>
<dbReference type="PRINTS" id="PR00797">
    <property type="entry name" value="STREPTOPAIN"/>
</dbReference>
<evidence type="ECO:0000256" key="2">
    <source>
        <dbReference type="ARBA" id="ARBA00022670"/>
    </source>
</evidence>
<comment type="similarity">
    <text evidence="1">Belongs to the peptidase C10 family.</text>
</comment>
<evidence type="ECO:0000256" key="3">
    <source>
        <dbReference type="ARBA" id="ARBA00022729"/>
    </source>
</evidence>
<feature type="domain" description="Secretion system C-terminal sorting" evidence="9">
    <location>
        <begin position="477"/>
        <end position="542"/>
    </location>
</feature>
<evidence type="ECO:0000259" key="9">
    <source>
        <dbReference type="Pfam" id="PF18962"/>
    </source>
</evidence>
<dbReference type="Pfam" id="PF01640">
    <property type="entry name" value="Peptidase_C10"/>
    <property type="match status" value="1"/>
</dbReference>
<accession>A0A4Z0L480</accession>
<evidence type="ECO:0000256" key="7">
    <source>
        <dbReference type="SAM" id="SignalP"/>
    </source>
</evidence>
<dbReference type="InterPro" id="IPR044934">
    <property type="entry name" value="Streptopain_sf"/>
</dbReference>
<keyword evidence="4" id="KW-0378">Hydrolase</keyword>
<evidence type="ECO:0000313" key="11">
    <source>
        <dbReference type="Proteomes" id="UP000297407"/>
    </source>
</evidence>
<evidence type="ECO:0000256" key="6">
    <source>
        <dbReference type="PIRSR" id="PIRSR600200-1"/>
    </source>
</evidence>
<evidence type="ECO:0000259" key="8">
    <source>
        <dbReference type="Pfam" id="PF13734"/>
    </source>
</evidence>
<feature type="chain" id="PRO_5021388238" evidence="7">
    <location>
        <begin position="21"/>
        <end position="545"/>
    </location>
</feature>
<keyword evidence="3 7" id="KW-0732">Signal</keyword>
<evidence type="ECO:0000256" key="5">
    <source>
        <dbReference type="ARBA" id="ARBA00022807"/>
    </source>
</evidence>
<dbReference type="OrthoDB" id="2235251at2"/>
<dbReference type="EMBL" id="SRLH01000007">
    <property type="protein sequence ID" value="TGD57057.1"/>
    <property type="molecule type" value="Genomic_DNA"/>
</dbReference>
<keyword evidence="11" id="KW-1185">Reference proteome</keyword>
<dbReference type="NCBIfam" id="TIGR04183">
    <property type="entry name" value="Por_Secre_tail"/>
    <property type="match status" value="1"/>
</dbReference>
<reference evidence="10 11" key="1">
    <citation type="submission" date="2019-04" db="EMBL/GenBank/DDBJ databases">
        <title>Flavobacterium sp. strain DS2-A Genome sequencing and assembly.</title>
        <authorList>
            <person name="Kim I."/>
        </authorList>
    </citation>
    <scope>NUCLEOTIDE SEQUENCE [LARGE SCALE GENOMIC DNA]</scope>
    <source>
        <strain evidence="10 11">DS2-A</strain>
    </source>
</reference>
<dbReference type="SUPFAM" id="SSF54001">
    <property type="entry name" value="Cysteine proteinases"/>
    <property type="match status" value="1"/>
</dbReference>
<gene>
    <name evidence="10" type="ORF">E4635_12875</name>
</gene>
<keyword evidence="2" id="KW-0645">Protease</keyword>
<dbReference type="RefSeq" id="WP_135527111.1">
    <property type="nucleotide sequence ID" value="NZ_SRLH01000007.1"/>
</dbReference>
<proteinExistence type="inferred from homology"/>
<dbReference type="Pfam" id="PF13734">
    <property type="entry name" value="Inhibitor_I69"/>
    <property type="match status" value="1"/>
</dbReference>
<feature type="active site" description="Proton acceptor" evidence="6">
    <location>
        <position position="321"/>
    </location>
</feature>
<dbReference type="Proteomes" id="UP000297407">
    <property type="component" value="Unassembled WGS sequence"/>
</dbReference>
<protein>
    <submittedName>
        <fullName evidence="10">T9SS type A sorting domain-containing protein</fullName>
    </submittedName>
</protein>
<keyword evidence="5" id="KW-0788">Thiol protease</keyword>
<feature type="active site" description="Nucleophile" evidence="6">
    <location>
        <position position="182"/>
    </location>
</feature>
<dbReference type="Pfam" id="PF18962">
    <property type="entry name" value="Por_Secre_tail"/>
    <property type="match status" value="1"/>
</dbReference>
<organism evidence="10 11">
    <name type="scientific">Flavobacterium humi</name>
    <dbReference type="NCBI Taxonomy" id="2562683"/>
    <lineage>
        <taxon>Bacteria</taxon>
        <taxon>Pseudomonadati</taxon>
        <taxon>Bacteroidota</taxon>
        <taxon>Flavobacteriia</taxon>
        <taxon>Flavobacteriales</taxon>
        <taxon>Flavobacteriaceae</taxon>
        <taxon>Flavobacterium</taxon>
    </lineage>
</organism>